<evidence type="ECO:0000313" key="1">
    <source>
        <dbReference type="EMBL" id="OOR11177.1"/>
    </source>
</evidence>
<reference evidence="1 2" key="1">
    <citation type="submission" date="2017-01" db="EMBL/GenBank/DDBJ databases">
        <title>Bacillus cereus isolates.</title>
        <authorList>
            <person name="Beno S.M."/>
        </authorList>
    </citation>
    <scope>NUCLEOTIDE SEQUENCE [LARGE SCALE GENOMIC DNA]</scope>
    <source>
        <strain evidence="1 2">FSL H8-0485</strain>
    </source>
</reference>
<dbReference type="AlphaFoldDB" id="A0A1S9TMN5"/>
<organism evidence="1 2">
    <name type="scientific">Bacillus cereus</name>
    <dbReference type="NCBI Taxonomy" id="1396"/>
    <lineage>
        <taxon>Bacteria</taxon>
        <taxon>Bacillati</taxon>
        <taxon>Bacillota</taxon>
        <taxon>Bacilli</taxon>
        <taxon>Bacillales</taxon>
        <taxon>Bacillaceae</taxon>
        <taxon>Bacillus</taxon>
        <taxon>Bacillus cereus group</taxon>
    </lineage>
</organism>
<name>A0A1S9TMN5_BACCE</name>
<evidence type="ECO:0000313" key="2">
    <source>
        <dbReference type="Proteomes" id="UP000190906"/>
    </source>
</evidence>
<gene>
    <name evidence="1" type="ORF">BW897_19265</name>
</gene>
<comment type="caution">
    <text evidence="1">The sequence shown here is derived from an EMBL/GenBank/DDBJ whole genome shotgun (WGS) entry which is preliminary data.</text>
</comment>
<sequence>MIIIDKDGEGYWSKTVDLGILGKFNSIFIDLDGCDITGATDNMTQEEKVEKAKKYYGNRFKELETNVGFINEQFLMWIITHLSDIEYPFWEFGDEDESSEDYPDYIVKEEIKKFEDENGQLQYDPYSPSPIYREIQKYNAYNNEDNLLSYEIITKYLPVLDFKKLVDTIRPNSIDTFEDNINFQVSSEVCGGMLLCATYGTIYANNELEVTHNC</sequence>
<dbReference type="Proteomes" id="UP000190906">
    <property type="component" value="Unassembled WGS sequence"/>
</dbReference>
<dbReference type="RefSeq" id="WP_078205007.1">
    <property type="nucleotide sequence ID" value="NZ_MUAJ01000018.1"/>
</dbReference>
<accession>A0A1S9TMN5</accession>
<dbReference type="EMBL" id="MUAJ01000018">
    <property type="protein sequence ID" value="OOR11177.1"/>
    <property type="molecule type" value="Genomic_DNA"/>
</dbReference>
<protein>
    <submittedName>
        <fullName evidence="1">Uncharacterized protein</fullName>
    </submittedName>
</protein>
<proteinExistence type="predicted"/>